<protein>
    <submittedName>
        <fullName evidence="2">Uncharacterized protein</fullName>
    </submittedName>
</protein>
<reference evidence="3" key="2">
    <citation type="submission" date="2015-01" db="EMBL/GenBank/DDBJ databases">
        <title>Evolutionary Origins and Diversification of the Mycorrhizal Mutualists.</title>
        <authorList>
            <consortium name="DOE Joint Genome Institute"/>
            <consortium name="Mycorrhizal Genomics Consortium"/>
            <person name="Kohler A."/>
            <person name="Kuo A."/>
            <person name="Nagy L.G."/>
            <person name="Floudas D."/>
            <person name="Copeland A."/>
            <person name="Barry K.W."/>
            <person name="Cichocki N."/>
            <person name="Veneault-Fourrey C."/>
            <person name="LaButti K."/>
            <person name="Lindquist E.A."/>
            <person name="Lipzen A."/>
            <person name="Lundell T."/>
            <person name="Morin E."/>
            <person name="Murat C."/>
            <person name="Riley R."/>
            <person name="Ohm R."/>
            <person name="Sun H."/>
            <person name="Tunlid A."/>
            <person name="Henrissat B."/>
            <person name="Grigoriev I.V."/>
            <person name="Hibbett D.S."/>
            <person name="Martin F."/>
        </authorList>
    </citation>
    <scope>NUCLEOTIDE SEQUENCE [LARGE SCALE GENOMIC DNA]</scope>
    <source>
        <strain evidence="3">Foug A</strain>
    </source>
</reference>
<dbReference type="OrthoDB" id="2017893at2759"/>
<evidence type="ECO:0000313" key="3">
    <source>
        <dbReference type="Proteomes" id="UP000053989"/>
    </source>
</evidence>
<feature type="region of interest" description="Disordered" evidence="1">
    <location>
        <begin position="10"/>
        <end position="34"/>
    </location>
</feature>
<sequence>MTVGNAQLYGSESRNHVHHANHQAPQYHARRIGVRSRRERSLDRGVPVIHVPIKDTPPPTDLLMWFSIVLSSLSEGLWIMTGTTELW</sequence>
<name>A0A0C3DI46_9AGAM</name>
<accession>A0A0C3DI46</accession>
<evidence type="ECO:0000313" key="2">
    <source>
        <dbReference type="EMBL" id="KIM56019.1"/>
    </source>
</evidence>
<gene>
    <name evidence="2" type="ORF">SCLCIDRAFT_272467</name>
</gene>
<proteinExistence type="predicted"/>
<organism evidence="2 3">
    <name type="scientific">Scleroderma citrinum Foug A</name>
    <dbReference type="NCBI Taxonomy" id="1036808"/>
    <lineage>
        <taxon>Eukaryota</taxon>
        <taxon>Fungi</taxon>
        <taxon>Dikarya</taxon>
        <taxon>Basidiomycota</taxon>
        <taxon>Agaricomycotina</taxon>
        <taxon>Agaricomycetes</taxon>
        <taxon>Agaricomycetidae</taxon>
        <taxon>Boletales</taxon>
        <taxon>Sclerodermatineae</taxon>
        <taxon>Sclerodermataceae</taxon>
        <taxon>Scleroderma</taxon>
    </lineage>
</organism>
<evidence type="ECO:0000256" key="1">
    <source>
        <dbReference type="SAM" id="MobiDB-lite"/>
    </source>
</evidence>
<reference evidence="2 3" key="1">
    <citation type="submission" date="2014-04" db="EMBL/GenBank/DDBJ databases">
        <authorList>
            <consortium name="DOE Joint Genome Institute"/>
            <person name="Kuo A."/>
            <person name="Kohler A."/>
            <person name="Nagy L.G."/>
            <person name="Floudas D."/>
            <person name="Copeland A."/>
            <person name="Barry K.W."/>
            <person name="Cichocki N."/>
            <person name="Veneault-Fourrey C."/>
            <person name="LaButti K."/>
            <person name="Lindquist E.A."/>
            <person name="Lipzen A."/>
            <person name="Lundell T."/>
            <person name="Morin E."/>
            <person name="Murat C."/>
            <person name="Sun H."/>
            <person name="Tunlid A."/>
            <person name="Henrissat B."/>
            <person name="Grigoriev I.V."/>
            <person name="Hibbett D.S."/>
            <person name="Martin F."/>
            <person name="Nordberg H.P."/>
            <person name="Cantor M.N."/>
            <person name="Hua S.X."/>
        </authorList>
    </citation>
    <scope>NUCLEOTIDE SEQUENCE [LARGE SCALE GENOMIC DNA]</scope>
    <source>
        <strain evidence="2 3">Foug A</strain>
    </source>
</reference>
<dbReference type="Proteomes" id="UP000053989">
    <property type="component" value="Unassembled WGS sequence"/>
</dbReference>
<dbReference type="InParanoid" id="A0A0C3DI46"/>
<dbReference type="EMBL" id="KN822124">
    <property type="protein sequence ID" value="KIM56019.1"/>
    <property type="molecule type" value="Genomic_DNA"/>
</dbReference>
<dbReference type="HOGENOM" id="CLU_2475103_0_0_1"/>
<keyword evidence="3" id="KW-1185">Reference proteome</keyword>
<dbReference type="AlphaFoldDB" id="A0A0C3DI46"/>